<dbReference type="SUPFAM" id="SSF103473">
    <property type="entry name" value="MFS general substrate transporter"/>
    <property type="match status" value="1"/>
</dbReference>
<protein>
    <submittedName>
        <fullName evidence="9">MFS transporter</fullName>
    </submittedName>
</protein>
<dbReference type="PANTHER" id="PTHR23514:SF3">
    <property type="entry name" value="BYPASS OF STOP CODON PROTEIN 6"/>
    <property type="match status" value="1"/>
</dbReference>
<dbReference type="RefSeq" id="WP_166915624.1">
    <property type="nucleotide sequence ID" value="NZ_CP050253.1"/>
</dbReference>
<dbReference type="Gene3D" id="1.20.1250.20">
    <property type="entry name" value="MFS general substrate transporter like domains"/>
    <property type="match status" value="2"/>
</dbReference>
<dbReference type="PROSITE" id="PS50850">
    <property type="entry name" value="MFS"/>
    <property type="match status" value="1"/>
</dbReference>
<dbReference type="FunCoup" id="A0A6G9IBP5">
    <property type="interactions" value="15"/>
</dbReference>
<dbReference type="InterPro" id="IPR036259">
    <property type="entry name" value="MFS_trans_sf"/>
</dbReference>
<dbReference type="GO" id="GO:0012505">
    <property type="term" value="C:endomembrane system"/>
    <property type="evidence" value="ECO:0007669"/>
    <property type="project" value="UniProtKB-SubCell"/>
</dbReference>
<evidence type="ECO:0000313" key="10">
    <source>
        <dbReference type="Proteomes" id="UP000501168"/>
    </source>
</evidence>
<gene>
    <name evidence="9" type="ORF">IPMB12_05250</name>
</gene>
<organism evidence="9 10">
    <name type="scientific">Zophobihabitans entericus</name>
    <dbReference type="NCBI Taxonomy" id="1635327"/>
    <lineage>
        <taxon>Bacteria</taxon>
        <taxon>Pseudomonadati</taxon>
        <taxon>Pseudomonadota</taxon>
        <taxon>Gammaproteobacteria</taxon>
        <taxon>Orbales</taxon>
        <taxon>Orbaceae</taxon>
        <taxon>Zophobihabitans</taxon>
    </lineage>
</organism>
<feature type="transmembrane region" description="Helical" evidence="7">
    <location>
        <begin position="371"/>
        <end position="392"/>
    </location>
</feature>
<feature type="transmembrane region" description="Helical" evidence="7">
    <location>
        <begin position="137"/>
        <end position="157"/>
    </location>
</feature>
<dbReference type="InterPro" id="IPR020846">
    <property type="entry name" value="MFS_dom"/>
</dbReference>
<proteinExistence type="inferred from homology"/>
<dbReference type="KEGG" id="orb:IPMB12_05250"/>
<keyword evidence="4 7" id="KW-0812">Transmembrane</keyword>
<dbReference type="GO" id="GO:0022857">
    <property type="term" value="F:transmembrane transporter activity"/>
    <property type="evidence" value="ECO:0007669"/>
    <property type="project" value="InterPro"/>
</dbReference>
<dbReference type="Pfam" id="PF07690">
    <property type="entry name" value="MFS_1"/>
    <property type="match status" value="1"/>
</dbReference>
<comment type="similarity">
    <text evidence="2">Belongs to the major facilitator superfamily.</text>
</comment>
<dbReference type="GO" id="GO:0016020">
    <property type="term" value="C:membrane"/>
    <property type="evidence" value="ECO:0007669"/>
    <property type="project" value="InterPro"/>
</dbReference>
<dbReference type="EMBL" id="CP050253">
    <property type="protein sequence ID" value="QIQ21134.1"/>
    <property type="molecule type" value="Genomic_DNA"/>
</dbReference>
<keyword evidence="3" id="KW-0813">Transport</keyword>
<name>A0A6G9IBP5_9GAMM</name>
<evidence type="ECO:0000256" key="6">
    <source>
        <dbReference type="ARBA" id="ARBA00023136"/>
    </source>
</evidence>
<dbReference type="InterPro" id="IPR051788">
    <property type="entry name" value="MFS_Transporter"/>
</dbReference>
<dbReference type="Proteomes" id="UP000501168">
    <property type="component" value="Chromosome"/>
</dbReference>
<dbReference type="InterPro" id="IPR005829">
    <property type="entry name" value="Sugar_transporter_CS"/>
</dbReference>
<feature type="transmembrane region" description="Helical" evidence="7">
    <location>
        <begin position="255"/>
        <end position="273"/>
    </location>
</feature>
<keyword evidence="10" id="KW-1185">Reference proteome</keyword>
<dbReference type="PROSITE" id="PS00216">
    <property type="entry name" value="SUGAR_TRANSPORT_1"/>
    <property type="match status" value="1"/>
</dbReference>
<dbReference type="AlphaFoldDB" id="A0A6G9IBP5"/>
<feature type="transmembrane region" description="Helical" evidence="7">
    <location>
        <begin position="12"/>
        <end position="33"/>
    </location>
</feature>
<comment type="subcellular location">
    <subcellularLocation>
        <location evidence="1">Endomembrane system</location>
        <topology evidence="1">Multi-pass membrane protein</topology>
    </subcellularLocation>
</comment>
<evidence type="ECO:0000259" key="8">
    <source>
        <dbReference type="PROSITE" id="PS50850"/>
    </source>
</evidence>
<dbReference type="InParanoid" id="A0A6G9IBP5"/>
<accession>A0A6G9IBP5</accession>
<keyword evidence="6 7" id="KW-0472">Membrane</keyword>
<feature type="transmembrane region" description="Helical" evidence="7">
    <location>
        <begin position="99"/>
        <end position="116"/>
    </location>
</feature>
<reference evidence="9 10" key="1">
    <citation type="submission" date="2020-03" db="EMBL/GenBank/DDBJ databases">
        <title>Complete genome sequence of Orbus sp. IPMB12 (BCRC 80908).</title>
        <authorList>
            <person name="Lo W.-S."/>
            <person name="Chang T.-H."/>
            <person name="Kuo C.-H."/>
        </authorList>
    </citation>
    <scope>NUCLEOTIDE SEQUENCE [LARGE SCALE GENOMIC DNA]</scope>
    <source>
        <strain evidence="9 10">IPMB12</strain>
    </source>
</reference>
<evidence type="ECO:0000256" key="3">
    <source>
        <dbReference type="ARBA" id="ARBA00022448"/>
    </source>
</evidence>
<feature type="transmembrane region" description="Helical" evidence="7">
    <location>
        <begin position="280"/>
        <end position="302"/>
    </location>
</feature>
<evidence type="ECO:0000256" key="4">
    <source>
        <dbReference type="ARBA" id="ARBA00022692"/>
    </source>
</evidence>
<feature type="transmembrane region" description="Helical" evidence="7">
    <location>
        <begin position="77"/>
        <end position="93"/>
    </location>
</feature>
<feature type="transmembrane region" description="Helical" evidence="7">
    <location>
        <begin position="45"/>
        <end position="65"/>
    </location>
</feature>
<feature type="transmembrane region" description="Helical" evidence="7">
    <location>
        <begin position="308"/>
        <end position="327"/>
    </location>
</feature>
<dbReference type="PANTHER" id="PTHR23514">
    <property type="entry name" value="BYPASS OF STOP CODON PROTEIN 6"/>
    <property type="match status" value="1"/>
</dbReference>
<sequence length="401" mass="42793">MSEKQPSNPYSIVGSIYTNYVFLSITIVVIMQFRDAIGLQFNTDVVGIGYIASGLGIGKIIPLLVGGVLSDKFGRKPFIIMGNLLYVVFYLGFLSTTNIHVAFALTVLVGVGNSFLDTGSMPALTENFPQSAGTANVLVKAAVALGTFIIPFIVAFVYMNDIWYGWAFITFAAAFALNAAFVSTRTFPSTKVVISAKAGADSNYFIAKPKMSIEGIALILLGFTSTATFMIVQQWMPTIAIEATGMPALEANKLLSYYSLGSIIACFVIATVVKKLIKPVYCILMFPILSCIVLGVFLIDITPTMCKIASFAIGFTAAGGALQLALVVMSQLFPTKKGFAVGSIYTLSGLSVIVGPLVIPSLAVHNASYAIVFNLGVTALSVLFAAIVNVRYRKVIDMTKI</sequence>
<evidence type="ECO:0000256" key="7">
    <source>
        <dbReference type="SAM" id="Phobius"/>
    </source>
</evidence>
<feature type="transmembrane region" description="Helical" evidence="7">
    <location>
        <begin position="163"/>
        <end position="182"/>
    </location>
</feature>
<evidence type="ECO:0000256" key="5">
    <source>
        <dbReference type="ARBA" id="ARBA00022989"/>
    </source>
</evidence>
<keyword evidence="5 7" id="KW-1133">Transmembrane helix</keyword>
<evidence type="ECO:0000256" key="1">
    <source>
        <dbReference type="ARBA" id="ARBA00004127"/>
    </source>
</evidence>
<feature type="domain" description="Major facilitator superfamily (MFS) profile" evidence="8">
    <location>
        <begin position="12"/>
        <end position="393"/>
    </location>
</feature>
<evidence type="ECO:0000256" key="2">
    <source>
        <dbReference type="ARBA" id="ARBA00008335"/>
    </source>
</evidence>
<evidence type="ECO:0000313" key="9">
    <source>
        <dbReference type="EMBL" id="QIQ21134.1"/>
    </source>
</evidence>
<dbReference type="InterPro" id="IPR011701">
    <property type="entry name" value="MFS"/>
</dbReference>
<feature type="transmembrane region" description="Helical" evidence="7">
    <location>
        <begin position="339"/>
        <end position="359"/>
    </location>
</feature>
<feature type="transmembrane region" description="Helical" evidence="7">
    <location>
        <begin position="215"/>
        <end position="235"/>
    </location>
</feature>